<dbReference type="RefSeq" id="WP_007259507.1">
    <property type="nucleotide sequence ID" value="NZ_AOHZ01000050.1"/>
</dbReference>
<evidence type="ECO:0000313" key="2">
    <source>
        <dbReference type="Proteomes" id="UP000011602"/>
    </source>
</evidence>
<name>L9X1P4_9EURY</name>
<dbReference type="AlphaFoldDB" id="L9X1P4"/>
<organism evidence="1 2">
    <name type="scientific">Natronolimnohabitans innermongolicus JCM 12255</name>
    <dbReference type="NCBI Taxonomy" id="1227499"/>
    <lineage>
        <taxon>Archaea</taxon>
        <taxon>Methanobacteriati</taxon>
        <taxon>Methanobacteriota</taxon>
        <taxon>Stenosarchaea group</taxon>
        <taxon>Halobacteria</taxon>
        <taxon>Halobacteriales</taxon>
        <taxon>Natrialbaceae</taxon>
        <taxon>Natronolimnohabitans</taxon>
    </lineage>
</organism>
<evidence type="ECO:0000313" key="1">
    <source>
        <dbReference type="EMBL" id="ELY55512.1"/>
    </source>
</evidence>
<accession>L9X1P4</accession>
<proteinExistence type="predicted"/>
<reference evidence="1 2" key="1">
    <citation type="journal article" date="2014" name="PLoS Genet.">
        <title>Phylogenetically driven sequencing of extremely halophilic archaea reveals strategies for static and dynamic osmo-response.</title>
        <authorList>
            <person name="Becker E.A."/>
            <person name="Seitzer P.M."/>
            <person name="Tritt A."/>
            <person name="Larsen D."/>
            <person name="Krusor M."/>
            <person name="Yao A.I."/>
            <person name="Wu D."/>
            <person name="Madern D."/>
            <person name="Eisen J.A."/>
            <person name="Darling A.E."/>
            <person name="Facciotti M.T."/>
        </authorList>
    </citation>
    <scope>NUCLEOTIDE SEQUENCE [LARGE SCALE GENOMIC DNA]</scope>
    <source>
        <strain evidence="1 2">JCM 12255</strain>
    </source>
</reference>
<dbReference type="Proteomes" id="UP000011602">
    <property type="component" value="Unassembled WGS sequence"/>
</dbReference>
<keyword evidence="2" id="KW-1185">Reference proteome</keyword>
<dbReference type="EMBL" id="AOHZ01000050">
    <property type="protein sequence ID" value="ELY55512.1"/>
    <property type="molecule type" value="Genomic_DNA"/>
</dbReference>
<dbReference type="eggNOG" id="ENOG502N5IX">
    <property type="taxonomic scope" value="Archaea"/>
</dbReference>
<sequence>MPGTYRCESCSAHFKGSRMQCGVCGTAGTETDRETCLSCGVSLTDSKHQQCPRCGSTEVERLERG</sequence>
<protein>
    <recommendedName>
        <fullName evidence="3">DZANK-type domain-containing protein</fullName>
    </recommendedName>
</protein>
<evidence type="ECO:0008006" key="3">
    <source>
        <dbReference type="Google" id="ProtNLM"/>
    </source>
</evidence>
<comment type="caution">
    <text evidence="1">The sequence shown here is derived from an EMBL/GenBank/DDBJ whole genome shotgun (WGS) entry which is preliminary data.</text>
</comment>
<gene>
    <name evidence="1" type="ORF">C493_11132</name>
</gene>
<dbReference type="OrthoDB" id="202127at2157"/>